<name>A0A1Z5JRM1_FISSO</name>
<evidence type="ECO:0000259" key="6">
    <source>
        <dbReference type="PROSITE" id="PS50850"/>
    </source>
</evidence>
<keyword evidence="4 5" id="KW-0472">Membrane</keyword>
<gene>
    <name evidence="7" type="ORF">FisN_21Hh120</name>
</gene>
<evidence type="ECO:0000256" key="1">
    <source>
        <dbReference type="ARBA" id="ARBA00004141"/>
    </source>
</evidence>
<keyword evidence="2 5" id="KW-0812">Transmembrane</keyword>
<feature type="domain" description="Major facilitator superfamily (MFS) profile" evidence="6">
    <location>
        <begin position="1"/>
        <end position="414"/>
    </location>
</feature>
<feature type="transmembrane region" description="Helical" evidence="5">
    <location>
        <begin position="162"/>
        <end position="180"/>
    </location>
</feature>
<feature type="transmembrane region" description="Helical" evidence="5">
    <location>
        <begin position="390"/>
        <end position="410"/>
    </location>
</feature>
<feature type="transmembrane region" description="Helical" evidence="5">
    <location>
        <begin position="301"/>
        <end position="318"/>
    </location>
</feature>
<dbReference type="InterPro" id="IPR050382">
    <property type="entry name" value="MFS_Na/Anion_cotransporter"/>
</dbReference>
<dbReference type="InterPro" id="IPR011701">
    <property type="entry name" value="MFS"/>
</dbReference>
<comment type="subcellular location">
    <subcellularLocation>
        <location evidence="1">Membrane</location>
        <topology evidence="1">Multi-pass membrane protein</topology>
    </subcellularLocation>
</comment>
<feature type="transmembrane region" description="Helical" evidence="5">
    <location>
        <begin position="38"/>
        <end position="60"/>
    </location>
</feature>
<evidence type="ECO:0000256" key="5">
    <source>
        <dbReference type="SAM" id="Phobius"/>
    </source>
</evidence>
<evidence type="ECO:0000313" key="8">
    <source>
        <dbReference type="Proteomes" id="UP000198406"/>
    </source>
</evidence>
<dbReference type="AlphaFoldDB" id="A0A1Z5JRM1"/>
<dbReference type="InterPro" id="IPR036259">
    <property type="entry name" value="MFS_trans_sf"/>
</dbReference>
<sequence>MLGLLWLTACLSAIDRIAMSVAIIPMAEEFHFTDTTKGSISSLLSFGYALVILPAGFLAGQWSPRLLMASGIALWSLATIATPLTIVSAASSIGPLLIARMLVGAGESILLPTSTRILNEWTLVNEKSRALAFLFSGFQSGTIVALLLSPVILDFFGDWRELFYVYGSGSLLLLLPWLFLAKDSPATPKEGNDFNPNDSQLSIKDAPWKEMIQSKGAWAMFLAHSAKNWGNYLALAWTPTFYLEQYGIGVRGSAWMSILPCVAGVMGGIVAGTTADSVVQRIVDPEDETARTNIRKLFQSIGLLVPALSLGLLAWHIPEQAWVAQLYIAVNIGFLSFNSAGYDAANQEKSGPKWAGLLYSVTSLPAVLIGTGATYVTGRILDASGQDWSLVYGLNALIYVLGAIAFIILYDSRKEFD</sequence>
<dbReference type="GO" id="GO:0016020">
    <property type="term" value="C:membrane"/>
    <property type="evidence" value="ECO:0007669"/>
    <property type="project" value="UniProtKB-SubCell"/>
</dbReference>
<dbReference type="Gene3D" id="1.20.1250.20">
    <property type="entry name" value="MFS general substrate transporter like domains"/>
    <property type="match status" value="2"/>
</dbReference>
<feature type="transmembrane region" description="Helical" evidence="5">
    <location>
        <begin position="357"/>
        <end position="378"/>
    </location>
</feature>
<evidence type="ECO:0000256" key="4">
    <source>
        <dbReference type="ARBA" id="ARBA00023136"/>
    </source>
</evidence>
<comment type="caution">
    <text evidence="7">The sequence shown here is derived from an EMBL/GenBank/DDBJ whole genome shotgun (WGS) entry which is preliminary data.</text>
</comment>
<protein>
    <submittedName>
        <fullName evidence="7">MFS transporter, ACS family, solute carrier family 17 (Sodium-dependent inorganic phosphate cotransporter), other</fullName>
    </submittedName>
</protein>
<feature type="transmembrane region" description="Helical" evidence="5">
    <location>
        <begin position="72"/>
        <end position="91"/>
    </location>
</feature>
<dbReference type="PANTHER" id="PTHR11662:SF399">
    <property type="entry name" value="FI19708P1-RELATED"/>
    <property type="match status" value="1"/>
</dbReference>
<dbReference type="EMBL" id="BDSP01000109">
    <property type="protein sequence ID" value="GAX16680.1"/>
    <property type="molecule type" value="Genomic_DNA"/>
</dbReference>
<reference evidence="7 8" key="1">
    <citation type="journal article" date="2015" name="Plant Cell">
        <title>Oil accumulation by the oleaginous diatom Fistulifera solaris as revealed by the genome and transcriptome.</title>
        <authorList>
            <person name="Tanaka T."/>
            <person name="Maeda Y."/>
            <person name="Veluchamy A."/>
            <person name="Tanaka M."/>
            <person name="Abida H."/>
            <person name="Marechal E."/>
            <person name="Bowler C."/>
            <person name="Muto M."/>
            <person name="Sunaga Y."/>
            <person name="Tanaka M."/>
            <person name="Yoshino T."/>
            <person name="Taniguchi T."/>
            <person name="Fukuda Y."/>
            <person name="Nemoto M."/>
            <person name="Matsumoto M."/>
            <person name="Wong P.S."/>
            <person name="Aburatani S."/>
            <person name="Fujibuchi W."/>
        </authorList>
    </citation>
    <scope>NUCLEOTIDE SEQUENCE [LARGE SCALE GENOMIC DNA]</scope>
    <source>
        <strain evidence="7 8">JPCC DA0580</strain>
    </source>
</reference>
<dbReference type="SUPFAM" id="SSF103473">
    <property type="entry name" value="MFS general substrate transporter"/>
    <property type="match status" value="1"/>
</dbReference>
<feature type="transmembrane region" description="Helical" evidence="5">
    <location>
        <begin position="130"/>
        <end position="156"/>
    </location>
</feature>
<dbReference type="InterPro" id="IPR020846">
    <property type="entry name" value="MFS_dom"/>
</dbReference>
<accession>A0A1Z5JRM1</accession>
<dbReference type="PANTHER" id="PTHR11662">
    <property type="entry name" value="SOLUTE CARRIER FAMILY 17"/>
    <property type="match status" value="1"/>
</dbReference>
<keyword evidence="3 5" id="KW-1133">Transmembrane helix</keyword>
<dbReference type="Proteomes" id="UP000198406">
    <property type="component" value="Unassembled WGS sequence"/>
</dbReference>
<evidence type="ECO:0000256" key="2">
    <source>
        <dbReference type="ARBA" id="ARBA00022692"/>
    </source>
</evidence>
<dbReference type="OrthoDB" id="2250022at2759"/>
<dbReference type="PROSITE" id="PS50850">
    <property type="entry name" value="MFS"/>
    <property type="match status" value="1"/>
</dbReference>
<feature type="transmembrane region" description="Helical" evidence="5">
    <location>
        <begin position="324"/>
        <end position="345"/>
    </location>
</feature>
<dbReference type="InParanoid" id="A0A1Z5JRM1"/>
<evidence type="ECO:0000256" key="3">
    <source>
        <dbReference type="ARBA" id="ARBA00022989"/>
    </source>
</evidence>
<evidence type="ECO:0000313" key="7">
    <source>
        <dbReference type="EMBL" id="GAX16680.1"/>
    </source>
</evidence>
<dbReference type="Pfam" id="PF07690">
    <property type="entry name" value="MFS_1"/>
    <property type="match status" value="1"/>
</dbReference>
<dbReference type="GO" id="GO:0022857">
    <property type="term" value="F:transmembrane transporter activity"/>
    <property type="evidence" value="ECO:0007669"/>
    <property type="project" value="InterPro"/>
</dbReference>
<organism evidence="7 8">
    <name type="scientific">Fistulifera solaris</name>
    <name type="common">Oleaginous diatom</name>
    <dbReference type="NCBI Taxonomy" id="1519565"/>
    <lineage>
        <taxon>Eukaryota</taxon>
        <taxon>Sar</taxon>
        <taxon>Stramenopiles</taxon>
        <taxon>Ochrophyta</taxon>
        <taxon>Bacillariophyta</taxon>
        <taxon>Bacillariophyceae</taxon>
        <taxon>Bacillariophycidae</taxon>
        <taxon>Naviculales</taxon>
        <taxon>Naviculaceae</taxon>
        <taxon>Fistulifera</taxon>
    </lineage>
</organism>
<proteinExistence type="predicted"/>
<keyword evidence="8" id="KW-1185">Reference proteome</keyword>